<dbReference type="InterPro" id="IPR006849">
    <property type="entry name" value="Elp1"/>
</dbReference>
<dbReference type="InterPro" id="IPR056167">
    <property type="entry name" value="A-sol_ELP1"/>
</dbReference>
<sequence>MRNLRNILYTSWTPPADYEGESITSSCWDPAKDEILCTFGPSERDGKLRLLRLAEHVNTEGDPDFQQETNRELIFWPLSPSNFQEIASWEALSPNPDLPVDKVVSLHHFSDNLTTILVLEGGDIVLVRESDSPQDGVHIEIMGSIDEGITAAKWSPDEELLAIATKARTVVFMSRNFEGITDATMTLEDLKLSKQVSVGWGKKETQFQGKGAKALRDPTIPEKVDEGALSPQDNAKTTISWRGDGAYVAINSIEPDTRRVIRVYSREGVLDSVSEAVDGMEGALSWRPAGNLLASIQRKAEGIDVIFFERNGLRHGEFSLRAPEGRDISGDQISLEWNSDSTVLAVTLDDRIQLWTTGNYHWYLKQEIKSDKLPTCLTWHPEKTLRLALVIPSQQSGQLLQAEFIFNIARGSLVPPNDHGAVAVIDGQTLKLTPLRTANMPPPMAMYELQLKSSIADVAFSPDNSYMAVLHQGGVDLYKWQVKGQRSLIPSLVNTLSLSDTTSTGILLPRQVSVCDNGNLQLLLQTNSPKRHSVRFDAASGQLLRSDTAKAGQVYGFASQSQSLDAQCIAQAISGRVTMISAESGTGEERSLRLPVQQPWCVVTGSAQDNTLCIYGLTRNGHLYANGSAGKYRLLVKNCTSFLVTPDHLIFTTTNHLLKFVHLAEIEDLEVPTDDPEKDERCRSIERGARLVTAMPTNMSLILQMPRGNLETIFPRAMVVAGIRQLIEDMNYARAFSYCRTQRVDMNILYDHRPQQFLDNVSVFLDQLKDVTYVDLFLSSLRDEDVTQAMYVDTKPAKSMVVPAPIEQGATPATATIIGKTNIVCDAVLTSLRSRKTVGNDTLQNIITANVCKSPPAFEDGLQVVAQLMQEDEQLAERAVEHICFLADVNTLFDEALGLYNLDLALLVAQQSQRDPREYLPFIQDLHKLPDLRQNFSIDDHLGRYAKALTHLQTLGAHQEAREYTVKHILYADALRLYRYDENNLKILTRLYGEYLESKSKNREAGLTYESLHDYASATRCYRAAGVSCWREALFTASLQEPPLAKDALSDLATALADALEEAKDYTGAAMIYLDHLSSLDTAVRYLCKGYQFADALRLVALHGRPELLESAIDTGLADALASSTEFLADCKAQLRAQVPRIAELRRRAAEDPLAFYEGEVNINLPDDVSVAASSRVSAGGASLFTRYTGKAGSVGTAGTGVSRTTSKNRKREEKKRARGRKGTVYEEEYLVNSVRRLVERVQATKSEVERLVFGLVRRGMFERARTVEALMGEVLEGCRLGVEEVWGKREDKTQATAGEDGQAVDGDAYAPRGGDAVLADSIEQGWRKQEPPGVSGMERLSLLGS</sequence>
<feature type="domain" description="ELP1 three-helical bundle" evidence="12">
    <location>
        <begin position="1108"/>
        <end position="1277"/>
    </location>
</feature>
<gene>
    <name evidence="13" type="ORF">PG994_001986</name>
</gene>
<dbReference type="Gene3D" id="2.130.10.10">
    <property type="entry name" value="YVTN repeat-like/Quinoprotein amine dehydrogenase"/>
    <property type="match status" value="1"/>
</dbReference>
<dbReference type="Pfam" id="PF23797">
    <property type="entry name" value="Beta-prop_ELP1_2nd"/>
    <property type="match status" value="1"/>
</dbReference>
<keyword evidence="14" id="KW-1185">Reference proteome</keyword>
<organism evidence="13 14">
    <name type="scientific">Apiospora phragmitis</name>
    <dbReference type="NCBI Taxonomy" id="2905665"/>
    <lineage>
        <taxon>Eukaryota</taxon>
        <taxon>Fungi</taxon>
        <taxon>Dikarya</taxon>
        <taxon>Ascomycota</taxon>
        <taxon>Pezizomycotina</taxon>
        <taxon>Sordariomycetes</taxon>
        <taxon>Xylariomycetidae</taxon>
        <taxon>Amphisphaeriales</taxon>
        <taxon>Apiosporaceae</taxon>
        <taxon>Apiospora</taxon>
    </lineage>
</organism>
<dbReference type="Pfam" id="PF23936">
    <property type="entry name" value="HB_ELP1"/>
    <property type="match status" value="1"/>
</dbReference>
<evidence type="ECO:0000259" key="10">
    <source>
        <dbReference type="Pfam" id="PF23878"/>
    </source>
</evidence>
<evidence type="ECO:0000256" key="1">
    <source>
        <dbReference type="ARBA" id="ARBA00005043"/>
    </source>
</evidence>
<dbReference type="RefSeq" id="XP_066721536.1">
    <property type="nucleotide sequence ID" value="XM_066853395.1"/>
</dbReference>
<evidence type="ECO:0000256" key="6">
    <source>
        <dbReference type="PIRNR" id="PIRNR017233"/>
    </source>
</evidence>
<feature type="region of interest" description="Disordered" evidence="7">
    <location>
        <begin position="1195"/>
        <end position="1220"/>
    </location>
</feature>
<comment type="similarity">
    <text evidence="2 6">Belongs to the ELP1/IKA1 family.</text>
</comment>
<evidence type="ECO:0000259" key="11">
    <source>
        <dbReference type="Pfam" id="PF23925"/>
    </source>
</evidence>
<feature type="region of interest" description="Disordered" evidence="7">
    <location>
        <begin position="1292"/>
        <end position="1313"/>
    </location>
</feature>
<feature type="domain" description="ELP1 N-terminal second beta-propeller" evidence="9">
    <location>
        <begin position="424"/>
        <end position="692"/>
    </location>
</feature>
<name>A0ABR1WV65_9PEZI</name>
<dbReference type="PANTHER" id="PTHR12747:SF0">
    <property type="entry name" value="ELONGATOR COMPLEX PROTEIN 1"/>
    <property type="match status" value="1"/>
</dbReference>
<evidence type="ECO:0000256" key="5">
    <source>
        <dbReference type="ARBA" id="ARBA00029535"/>
    </source>
</evidence>
<evidence type="ECO:0000259" key="9">
    <source>
        <dbReference type="Pfam" id="PF23797"/>
    </source>
</evidence>
<protein>
    <recommendedName>
        <fullName evidence="5 6">Elongator complex protein 1</fullName>
    </recommendedName>
</protein>
<dbReference type="Pfam" id="PF23925">
    <property type="entry name" value="A-sol_ELP1"/>
    <property type="match status" value="1"/>
</dbReference>
<keyword evidence="4" id="KW-0819">tRNA processing</keyword>
<dbReference type="InterPro" id="IPR015943">
    <property type="entry name" value="WD40/YVTN_repeat-like_dom_sf"/>
</dbReference>
<comment type="pathway">
    <text evidence="1">tRNA modification; 5-methoxycarbonylmethyl-2-thiouridine-tRNA biosynthesis.</text>
</comment>
<evidence type="ECO:0000256" key="3">
    <source>
        <dbReference type="ARBA" id="ARBA00022490"/>
    </source>
</evidence>
<dbReference type="InterPro" id="IPR056166">
    <property type="entry name" value="TPR_ELP1"/>
</dbReference>
<evidence type="ECO:0000256" key="2">
    <source>
        <dbReference type="ARBA" id="ARBA00006086"/>
    </source>
</evidence>
<evidence type="ECO:0000259" key="12">
    <source>
        <dbReference type="Pfam" id="PF23936"/>
    </source>
</evidence>
<evidence type="ECO:0000256" key="4">
    <source>
        <dbReference type="ARBA" id="ARBA00022694"/>
    </source>
</evidence>
<evidence type="ECO:0000313" key="13">
    <source>
        <dbReference type="EMBL" id="KAK8087012.1"/>
    </source>
</evidence>
<accession>A0ABR1WV65</accession>
<evidence type="ECO:0000256" key="7">
    <source>
        <dbReference type="SAM" id="MobiDB-lite"/>
    </source>
</evidence>
<evidence type="ECO:0000313" key="14">
    <source>
        <dbReference type="Proteomes" id="UP001480595"/>
    </source>
</evidence>
<dbReference type="InterPro" id="IPR056164">
    <property type="entry name" value="Beta-prop_ELP1_1st"/>
</dbReference>
<dbReference type="InterPro" id="IPR056165">
    <property type="entry name" value="Beta-prop_ELP1_2nd"/>
</dbReference>
<dbReference type="InterPro" id="IPR011045">
    <property type="entry name" value="N2O_reductase_N"/>
</dbReference>
<comment type="function">
    <text evidence="6">Component of the elongator complex which is required for multiple tRNA modifications, including mcm5U (5-methoxycarbonylmethyl uridine), mcm5s2U (5-methoxycarbonylmethyl-2-thiouridine), and ncm5U (5-carbamoylmethyl uridine). The elongator complex catalyzes formation of carboxymethyluridine in the wobble base at position 34 in tRNAs.</text>
</comment>
<comment type="subcellular location">
    <subcellularLocation>
        <location evidence="6">Cytoplasm</location>
    </subcellularLocation>
    <subcellularLocation>
        <location evidence="6">Nucleus</location>
    </subcellularLocation>
</comment>
<dbReference type="InterPro" id="IPR056169">
    <property type="entry name" value="HB_ELP1"/>
</dbReference>
<dbReference type="Proteomes" id="UP001480595">
    <property type="component" value="Unassembled WGS sequence"/>
</dbReference>
<proteinExistence type="inferred from homology"/>
<keyword evidence="3 6" id="KW-0963">Cytoplasm</keyword>
<dbReference type="GeneID" id="92086458"/>
<evidence type="ECO:0000259" key="8">
    <source>
        <dbReference type="Pfam" id="PF04762"/>
    </source>
</evidence>
<dbReference type="EMBL" id="JAQQWL010000002">
    <property type="protein sequence ID" value="KAK8087012.1"/>
    <property type="molecule type" value="Genomic_DNA"/>
</dbReference>
<dbReference type="Pfam" id="PF04762">
    <property type="entry name" value="Beta-prop_ELP1_1st"/>
    <property type="match status" value="1"/>
</dbReference>
<keyword evidence="6" id="KW-0539">Nucleus</keyword>
<feature type="domain" description="ELP1 alpha-solenoid" evidence="11">
    <location>
        <begin position="716"/>
        <end position="926"/>
    </location>
</feature>
<dbReference type="SUPFAM" id="SSF69322">
    <property type="entry name" value="Tricorn protease domain 2"/>
    <property type="match status" value="1"/>
</dbReference>
<comment type="caution">
    <text evidence="13">The sequence shown here is derived from an EMBL/GenBank/DDBJ whole genome shotgun (WGS) entry which is preliminary data.</text>
</comment>
<dbReference type="PIRSF" id="PIRSF017233">
    <property type="entry name" value="IKAP"/>
    <property type="match status" value="1"/>
</dbReference>
<reference evidence="13 14" key="1">
    <citation type="submission" date="2023-01" db="EMBL/GenBank/DDBJ databases">
        <title>Analysis of 21 Apiospora genomes using comparative genomics revels a genus with tremendous synthesis potential of carbohydrate active enzymes and secondary metabolites.</title>
        <authorList>
            <person name="Sorensen T."/>
        </authorList>
    </citation>
    <scope>NUCLEOTIDE SEQUENCE [LARGE SCALE GENOMIC DNA]</scope>
    <source>
        <strain evidence="13 14">CBS 135458</strain>
    </source>
</reference>
<feature type="domain" description="ELP1 first N-terminal beta-propeller" evidence="8">
    <location>
        <begin position="1"/>
        <end position="382"/>
    </location>
</feature>
<dbReference type="Pfam" id="PF23878">
    <property type="entry name" value="TPR_ELP1"/>
    <property type="match status" value="1"/>
</dbReference>
<dbReference type="SUPFAM" id="SSF50974">
    <property type="entry name" value="Nitrous oxide reductase, N-terminal domain"/>
    <property type="match status" value="1"/>
</dbReference>
<feature type="domain" description="ELP1 TPR" evidence="10">
    <location>
        <begin position="934"/>
        <end position="1098"/>
    </location>
</feature>
<dbReference type="PANTHER" id="PTHR12747">
    <property type="entry name" value="ELONGATOR COMPLEX PROTEIN 1"/>
    <property type="match status" value="1"/>
</dbReference>